<name>A0A2P2QVP2_RHIMU</name>
<sequence length="14" mass="1621">MLGLTISRLLLIMF</sequence>
<dbReference type="EMBL" id="GGEC01090541">
    <property type="protein sequence ID" value="MBX71025.1"/>
    <property type="molecule type" value="Transcribed_RNA"/>
</dbReference>
<protein>
    <submittedName>
        <fullName evidence="1">Uncharacterized protein</fullName>
    </submittedName>
</protein>
<organism evidence="1">
    <name type="scientific">Rhizophora mucronata</name>
    <name type="common">Asiatic mangrove</name>
    <dbReference type="NCBI Taxonomy" id="61149"/>
    <lineage>
        <taxon>Eukaryota</taxon>
        <taxon>Viridiplantae</taxon>
        <taxon>Streptophyta</taxon>
        <taxon>Embryophyta</taxon>
        <taxon>Tracheophyta</taxon>
        <taxon>Spermatophyta</taxon>
        <taxon>Magnoliopsida</taxon>
        <taxon>eudicotyledons</taxon>
        <taxon>Gunneridae</taxon>
        <taxon>Pentapetalae</taxon>
        <taxon>rosids</taxon>
        <taxon>fabids</taxon>
        <taxon>Malpighiales</taxon>
        <taxon>Rhizophoraceae</taxon>
        <taxon>Rhizophora</taxon>
    </lineage>
</organism>
<reference evidence="1" key="1">
    <citation type="submission" date="2018-02" db="EMBL/GenBank/DDBJ databases">
        <title>Rhizophora mucronata_Transcriptome.</title>
        <authorList>
            <person name="Meera S.P."/>
            <person name="Sreeshan A."/>
            <person name="Augustine A."/>
        </authorList>
    </citation>
    <scope>NUCLEOTIDE SEQUENCE</scope>
    <source>
        <tissue evidence="1">Leaf</tissue>
    </source>
</reference>
<accession>A0A2P2QVP2</accession>
<evidence type="ECO:0000313" key="1">
    <source>
        <dbReference type="EMBL" id="MBX71025.1"/>
    </source>
</evidence>
<proteinExistence type="predicted"/>